<gene>
    <name evidence="12" type="ORF">GCM10023205_28290</name>
</gene>
<protein>
    <recommendedName>
        <fullName evidence="2">Cytochrome bc1 complex Rieske iron-sulfur subunit</fullName>
    </recommendedName>
    <alternativeName>
        <fullName evidence="8">Cytochrome bc1 reductase complex subunit QcrA</fullName>
    </alternativeName>
</protein>
<evidence type="ECO:0000256" key="4">
    <source>
        <dbReference type="ARBA" id="ARBA00022723"/>
    </source>
</evidence>
<dbReference type="InterPro" id="IPR005805">
    <property type="entry name" value="Rieske_Fe-S_prot_C"/>
</dbReference>
<dbReference type="Gene3D" id="2.102.10.10">
    <property type="entry name" value="Rieske [2Fe-2S] iron-sulphur domain"/>
    <property type="match status" value="1"/>
</dbReference>
<evidence type="ECO:0000256" key="3">
    <source>
        <dbReference type="ARBA" id="ARBA00022714"/>
    </source>
</evidence>
<keyword evidence="3" id="KW-0001">2Fe-2S</keyword>
<dbReference type="InterPro" id="IPR017941">
    <property type="entry name" value="Rieske_2Fe-2S"/>
</dbReference>
<dbReference type="Pfam" id="PF00355">
    <property type="entry name" value="Rieske"/>
    <property type="match status" value="1"/>
</dbReference>
<evidence type="ECO:0000256" key="7">
    <source>
        <dbReference type="ARBA" id="ARBA00023157"/>
    </source>
</evidence>
<dbReference type="InterPro" id="IPR036922">
    <property type="entry name" value="Rieske_2Fe-2S_sf"/>
</dbReference>
<organism evidence="12 13">
    <name type="scientific">Yinghuangia aomiensis</name>
    <dbReference type="NCBI Taxonomy" id="676205"/>
    <lineage>
        <taxon>Bacteria</taxon>
        <taxon>Bacillati</taxon>
        <taxon>Actinomycetota</taxon>
        <taxon>Actinomycetes</taxon>
        <taxon>Kitasatosporales</taxon>
        <taxon>Streptomycetaceae</taxon>
        <taxon>Yinghuangia</taxon>
    </lineage>
</organism>
<evidence type="ECO:0000256" key="6">
    <source>
        <dbReference type="ARBA" id="ARBA00023014"/>
    </source>
</evidence>
<keyword evidence="7" id="KW-1015">Disulfide bond</keyword>
<evidence type="ECO:0000256" key="1">
    <source>
        <dbReference type="ARBA" id="ARBA00002494"/>
    </source>
</evidence>
<comment type="function">
    <text evidence="1">Iron-sulfur subunit of the cytochrome bc1 complex, an essential component of the respiratory electron transport chain required for ATP synthesis. The bc1 complex catalyzes the oxidation of menaquinol and the reduction of cytochrome c in the respiratory chain. The bc1 complex operates through a Q-cycle mechanism that couples electron transfer to generation of the proton gradient that drives ATP synthesis.</text>
</comment>
<evidence type="ECO:0000256" key="2">
    <source>
        <dbReference type="ARBA" id="ARBA00015816"/>
    </source>
</evidence>
<dbReference type="PRINTS" id="PR00162">
    <property type="entry name" value="RIESKE"/>
</dbReference>
<dbReference type="EMBL" id="BAABHS010000009">
    <property type="protein sequence ID" value="GAA4962855.1"/>
    <property type="molecule type" value="Genomic_DNA"/>
</dbReference>
<dbReference type="PANTHER" id="PTHR10134">
    <property type="entry name" value="CYTOCHROME B-C1 COMPLEX SUBUNIT RIESKE, MITOCHONDRIAL"/>
    <property type="match status" value="1"/>
</dbReference>
<evidence type="ECO:0000256" key="5">
    <source>
        <dbReference type="ARBA" id="ARBA00023004"/>
    </source>
</evidence>
<dbReference type="SUPFAM" id="SSF50022">
    <property type="entry name" value="ISP domain"/>
    <property type="match status" value="1"/>
</dbReference>
<evidence type="ECO:0000256" key="9">
    <source>
        <dbReference type="ARBA" id="ARBA00034078"/>
    </source>
</evidence>
<dbReference type="Proteomes" id="UP001500466">
    <property type="component" value="Unassembled WGS sequence"/>
</dbReference>
<evidence type="ECO:0000259" key="11">
    <source>
        <dbReference type="PROSITE" id="PS51296"/>
    </source>
</evidence>
<evidence type="ECO:0000256" key="8">
    <source>
        <dbReference type="ARBA" id="ARBA00029586"/>
    </source>
</evidence>
<comment type="caution">
    <text evidence="12">The sequence shown here is derived from an EMBL/GenBank/DDBJ whole genome shotgun (WGS) entry which is preliminary data.</text>
</comment>
<dbReference type="InterPro" id="IPR014349">
    <property type="entry name" value="Rieske_Fe-S_prot"/>
</dbReference>
<evidence type="ECO:0000313" key="12">
    <source>
        <dbReference type="EMBL" id="GAA4962855.1"/>
    </source>
</evidence>
<keyword evidence="5" id="KW-0408">Iron</keyword>
<evidence type="ECO:0000313" key="13">
    <source>
        <dbReference type="Proteomes" id="UP001500466"/>
    </source>
</evidence>
<reference evidence="13" key="1">
    <citation type="journal article" date="2019" name="Int. J. Syst. Evol. Microbiol.">
        <title>The Global Catalogue of Microorganisms (GCM) 10K type strain sequencing project: providing services to taxonomists for standard genome sequencing and annotation.</title>
        <authorList>
            <consortium name="The Broad Institute Genomics Platform"/>
            <consortium name="The Broad Institute Genome Sequencing Center for Infectious Disease"/>
            <person name="Wu L."/>
            <person name="Ma J."/>
        </authorList>
    </citation>
    <scope>NUCLEOTIDE SEQUENCE [LARGE SCALE GENOMIC DNA]</scope>
    <source>
        <strain evidence="13">JCM 17986</strain>
    </source>
</reference>
<keyword evidence="6" id="KW-0411">Iron-sulfur</keyword>
<keyword evidence="4" id="KW-0479">Metal-binding</keyword>
<evidence type="ECO:0000256" key="10">
    <source>
        <dbReference type="SAM" id="MobiDB-lite"/>
    </source>
</evidence>
<sequence length="136" mass="13363">MDGENTLGRRQMLAVSAVVVAGGAALTACGSDDGKKSGGASGQALGKTTDIPVGGGKIFESQGVVVTQPTAGTFKAFSSTCTHQGCTVSQVVDGLIECPCHGSAFSITDAAVKAGPAPSPLPAKQITVTGDQITLA</sequence>
<feature type="domain" description="Rieske" evidence="11">
    <location>
        <begin position="43"/>
        <end position="135"/>
    </location>
</feature>
<dbReference type="PROSITE" id="PS51296">
    <property type="entry name" value="RIESKE"/>
    <property type="match status" value="1"/>
</dbReference>
<feature type="region of interest" description="Disordered" evidence="10">
    <location>
        <begin position="31"/>
        <end position="53"/>
    </location>
</feature>
<accession>A0ABP9H788</accession>
<comment type="cofactor">
    <cofactor evidence="9">
        <name>[2Fe-2S] cluster</name>
        <dbReference type="ChEBI" id="CHEBI:190135"/>
    </cofactor>
</comment>
<keyword evidence="13" id="KW-1185">Reference proteome</keyword>
<dbReference type="CDD" id="cd03467">
    <property type="entry name" value="Rieske"/>
    <property type="match status" value="1"/>
</dbReference>
<proteinExistence type="predicted"/>
<name>A0ABP9H788_9ACTN</name>